<dbReference type="InterPro" id="IPR037294">
    <property type="entry name" value="ABC_BtuC-like"/>
</dbReference>
<reference evidence="7 8" key="1">
    <citation type="submission" date="2015-09" db="EMBL/GenBank/DDBJ databases">
        <authorList>
            <consortium name="Pathogen Informatics"/>
        </authorList>
    </citation>
    <scope>NUCLEOTIDE SEQUENCE [LARGE SCALE GENOMIC DNA]</scope>
    <source>
        <strain evidence="7 8">2789STDY5834889</strain>
    </source>
</reference>
<dbReference type="PANTHER" id="PTHR30477:SF0">
    <property type="entry name" value="METAL TRANSPORT SYSTEM MEMBRANE PROTEIN TM_0125-RELATED"/>
    <property type="match status" value="1"/>
</dbReference>
<keyword evidence="4" id="KW-1133">Transmembrane helix</keyword>
<organism evidence="7 8">
    <name type="scientific">[Ruminococcus] torques</name>
    <dbReference type="NCBI Taxonomy" id="33039"/>
    <lineage>
        <taxon>Bacteria</taxon>
        <taxon>Bacillati</taxon>
        <taxon>Bacillota</taxon>
        <taxon>Clostridia</taxon>
        <taxon>Lachnospirales</taxon>
        <taxon>Lachnospiraceae</taxon>
        <taxon>Mediterraneibacter</taxon>
    </lineage>
</organism>
<protein>
    <submittedName>
        <fullName evidence="7">High-affinity zinc uptake system membrane protein znuB</fullName>
    </submittedName>
</protein>
<comment type="subcellular location">
    <subcellularLocation>
        <location evidence="6">Cell membrane</location>
        <topology evidence="6">Multi-pass membrane protein</topology>
    </subcellularLocation>
    <subcellularLocation>
        <location evidence="1">Membrane</location>
        <topology evidence="1">Multi-pass membrane protein</topology>
    </subcellularLocation>
</comment>
<evidence type="ECO:0000256" key="3">
    <source>
        <dbReference type="ARBA" id="ARBA00022692"/>
    </source>
</evidence>
<dbReference type="GO" id="GO:0010043">
    <property type="term" value="P:response to zinc ion"/>
    <property type="evidence" value="ECO:0007669"/>
    <property type="project" value="TreeGrafter"/>
</dbReference>
<dbReference type="SUPFAM" id="SSF81345">
    <property type="entry name" value="ABC transporter involved in vitamin B12 uptake, BtuC"/>
    <property type="match status" value="1"/>
</dbReference>
<dbReference type="Pfam" id="PF00950">
    <property type="entry name" value="ABC-3"/>
    <property type="match status" value="1"/>
</dbReference>
<evidence type="ECO:0000256" key="1">
    <source>
        <dbReference type="ARBA" id="ARBA00004141"/>
    </source>
</evidence>
<dbReference type="GO" id="GO:0043190">
    <property type="term" value="C:ATP-binding cassette (ABC) transporter complex"/>
    <property type="evidence" value="ECO:0007669"/>
    <property type="project" value="InterPro"/>
</dbReference>
<accession>A0A173W026</accession>
<proteinExistence type="inferred from homology"/>
<gene>
    <name evidence="7" type="primary">znuB</name>
    <name evidence="7" type="ORF">ERS852502_01204</name>
</gene>
<dbReference type="RefSeq" id="WP_015529469.1">
    <property type="nucleotide sequence ID" value="NZ_CABJEY010000003.1"/>
</dbReference>
<evidence type="ECO:0000313" key="7">
    <source>
        <dbReference type="EMBL" id="CUQ85812.1"/>
    </source>
</evidence>
<evidence type="ECO:0000256" key="5">
    <source>
        <dbReference type="ARBA" id="ARBA00023136"/>
    </source>
</evidence>
<dbReference type="GO" id="GO:0055085">
    <property type="term" value="P:transmembrane transport"/>
    <property type="evidence" value="ECO:0007669"/>
    <property type="project" value="InterPro"/>
</dbReference>
<keyword evidence="3 6" id="KW-0812">Transmembrane</keyword>
<dbReference type="Gene3D" id="1.10.3470.10">
    <property type="entry name" value="ABC transporter involved in vitamin B12 uptake, BtuC"/>
    <property type="match status" value="1"/>
</dbReference>
<dbReference type="EMBL" id="CZBX01000005">
    <property type="protein sequence ID" value="CUQ85812.1"/>
    <property type="molecule type" value="Genomic_DNA"/>
</dbReference>
<dbReference type="GeneID" id="303257072"/>
<evidence type="ECO:0000256" key="2">
    <source>
        <dbReference type="ARBA" id="ARBA00008034"/>
    </source>
</evidence>
<dbReference type="OrthoDB" id="9798540at2"/>
<evidence type="ECO:0000256" key="4">
    <source>
        <dbReference type="ARBA" id="ARBA00022989"/>
    </source>
</evidence>
<keyword evidence="5" id="KW-0472">Membrane</keyword>
<sequence>MFDTVIEMLSYPFMTRAFLVGSLVALCSALLGVSLVLKRYSMIGDGLSHVGFGAMAIAAAMNAAPLTVAIPVVIVAAILLLRISGNAKIKGDAAIALISTTSLAVGVMVISLTTGMNTDVYNYMFGSILAMSAEDVKLSLVLSVFVLILFIVFYHKIFAITFDETFARATGVKAGVYNTLIAVLTAVTIVLGMRMMGALLISSLIIFPALTSMRVCRTFKSVIINAAVISVVCLIAGVTLSYVAATPAGASVVLANLVMMVLYTVVGAVKNHMR</sequence>
<evidence type="ECO:0000256" key="6">
    <source>
        <dbReference type="RuleBase" id="RU003943"/>
    </source>
</evidence>
<keyword evidence="6" id="KW-0813">Transport</keyword>
<dbReference type="PANTHER" id="PTHR30477">
    <property type="entry name" value="ABC-TRANSPORTER METAL-BINDING PROTEIN"/>
    <property type="match status" value="1"/>
</dbReference>
<comment type="similarity">
    <text evidence="2 6">Belongs to the ABC-3 integral membrane protein family.</text>
</comment>
<name>A0A173W026_9FIRM</name>
<dbReference type="InterPro" id="IPR001626">
    <property type="entry name" value="ABC_TroCD"/>
</dbReference>
<dbReference type="Proteomes" id="UP000078383">
    <property type="component" value="Unassembled WGS sequence"/>
</dbReference>
<evidence type="ECO:0000313" key="8">
    <source>
        <dbReference type="Proteomes" id="UP000078383"/>
    </source>
</evidence>
<dbReference type="AlphaFoldDB" id="A0A173W026"/>